<proteinExistence type="predicted"/>
<evidence type="ECO:0000256" key="1">
    <source>
        <dbReference type="ARBA" id="ARBA00023172"/>
    </source>
</evidence>
<dbReference type="GO" id="GO:0006310">
    <property type="term" value="P:DNA recombination"/>
    <property type="evidence" value="ECO:0007669"/>
    <property type="project" value="UniProtKB-KW"/>
</dbReference>
<dbReference type="AlphaFoldDB" id="A0A382HB41"/>
<organism evidence="2">
    <name type="scientific">marine metagenome</name>
    <dbReference type="NCBI Taxonomy" id="408172"/>
    <lineage>
        <taxon>unclassified sequences</taxon>
        <taxon>metagenomes</taxon>
        <taxon>ecological metagenomes</taxon>
    </lineage>
</organism>
<dbReference type="InterPro" id="IPR011010">
    <property type="entry name" value="DNA_brk_join_enz"/>
</dbReference>
<dbReference type="GO" id="GO:0003677">
    <property type="term" value="F:DNA binding"/>
    <property type="evidence" value="ECO:0007669"/>
    <property type="project" value="InterPro"/>
</dbReference>
<sequence length="91" mass="11082">MARRIEIYEHWVFRRIYRIHDLRPTFAGWFEMKVVPFFDMSKLLRHANIQMTERYAHLASDYLHDGVVSLEFSAHFQHTEKLKRQCSTRIA</sequence>
<evidence type="ECO:0008006" key="3">
    <source>
        <dbReference type="Google" id="ProtNLM"/>
    </source>
</evidence>
<keyword evidence="1" id="KW-0233">DNA recombination</keyword>
<dbReference type="SUPFAM" id="SSF56349">
    <property type="entry name" value="DNA breaking-rejoining enzymes"/>
    <property type="match status" value="1"/>
</dbReference>
<name>A0A382HB41_9ZZZZ</name>
<dbReference type="EMBL" id="UINC01060224">
    <property type="protein sequence ID" value="SVB84510.1"/>
    <property type="molecule type" value="Genomic_DNA"/>
</dbReference>
<dbReference type="GO" id="GO:0015074">
    <property type="term" value="P:DNA integration"/>
    <property type="evidence" value="ECO:0007669"/>
    <property type="project" value="InterPro"/>
</dbReference>
<dbReference type="Gene3D" id="1.10.443.10">
    <property type="entry name" value="Intergrase catalytic core"/>
    <property type="match status" value="1"/>
</dbReference>
<dbReference type="InterPro" id="IPR013762">
    <property type="entry name" value="Integrase-like_cat_sf"/>
</dbReference>
<protein>
    <recommendedName>
        <fullName evidence="3">Tyr recombinase domain-containing protein</fullName>
    </recommendedName>
</protein>
<gene>
    <name evidence="2" type="ORF">METZ01_LOCUS237364</name>
</gene>
<accession>A0A382HB41</accession>
<evidence type="ECO:0000313" key="2">
    <source>
        <dbReference type="EMBL" id="SVB84510.1"/>
    </source>
</evidence>
<reference evidence="2" key="1">
    <citation type="submission" date="2018-05" db="EMBL/GenBank/DDBJ databases">
        <authorList>
            <person name="Lanie J.A."/>
            <person name="Ng W.-L."/>
            <person name="Kazmierczak K.M."/>
            <person name="Andrzejewski T.M."/>
            <person name="Davidsen T.M."/>
            <person name="Wayne K.J."/>
            <person name="Tettelin H."/>
            <person name="Glass J.I."/>
            <person name="Rusch D."/>
            <person name="Podicherti R."/>
            <person name="Tsui H.-C.T."/>
            <person name="Winkler M.E."/>
        </authorList>
    </citation>
    <scope>NUCLEOTIDE SEQUENCE</scope>
</reference>